<reference evidence="5" key="1">
    <citation type="submission" date="2018-11" db="EMBL/GenBank/DDBJ databases">
        <authorList>
            <consortium name="Pathogen Informatics"/>
        </authorList>
    </citation>
    <scope>NUCLEOTIDE SEQUENCE</scope>
</reference>
<dbReference type="EMBL" id="CAAALY010246743">
    <property type="protein sequence ID" value="VEL33968.1"/>
    <property type="molecule type" value="Genomic_DNA"/>
</dbReference>
<dbReference type="PANTHER" id="PTHR10924">
    <property type="entry name" value="MAJOR FACILITATOR SUPERFAMILY PROTEIN-RELATED"/>
    <property type="match status" value="1"/>
</dbReference>
<organism evidence="5 6">
    <name type="scientific">Protopolystoma xenopodis</name>
    <dbReference type="NCBI Taxonomy" id="117903"/>
    <lineage>
        <taxon>Eukaryota</taxon>
        <taxon>Metazoa</taxon>
        <taxon>Spiralia</taxon>
        <taxon>Lophotrochozoa</taxon>
        <taxon>Platyhelminthes</taxon>
        <taxon>Monogenea</taxon>
        <taxon>Polyopisthocotylea</taxon>
        <taxon>Polystomatidea</taxon>
        <taxon>Polystomatidae</taxon>
        <taxon>Protopolystoma</taxon>
    </lineage>
</organism>
<dbReference type="PANTHER" id="PTHR10924:SF4">
    <property type="entry name" value="GH15861P"/>
    <property type="match status" value="1"/>
</dbReference>
<keyword evidence="3" id="KW-1133">Transmembrane helix</keyword>
<protein>
    <submittedName>
        <fullName evidence="5">Uncharacterized protein</fullName>
    </submittedName>
</protein>
<accession>A0A3S5AD89</accession>
<evidence type="ECO:0000256" key="3">
    <source>
        <dbReference type="ARBA" id="ARBA00022989"/>
    </source>
</evidence>
<dbReference type="AlphaFoldDB" id="A0A3S5AD89"/>
<evidence type="ECO:0000256" key="1">
    <source>
        <dbReference type="ARBA" id="ARBA00004141"/>
    </source>
</evidence>
<name>A0A3S5AD89_9PLAT</name>
<keyword evidence="6" id="KW-1185">Reference proteome</keyword>
<dbReference type="GO" id="GO:0016020">
    <property type="term" value="C:membrane"/>
    <property type="evidence" value="ECO:0007669"/>
    <property type="project" value="UniProtKB-SubCell"/>
</dbReference>
<evidence type="ECO:0000256" key="2">
    <source>
        <dbReference type="ARBA" id="ARBA00022692"/>
    </source>
</evidence>
<keyword evidence="4" id="KW-0472">Membrane</keyword>
<dbReference type="OrthoDB" id="422206at2759"/>
<dbReference type="Proteomes" id="UP000784294">
    <property type="component" value="Unassembled WGS sequence"/>
</dbReference>
<sequence>MVHFILNKNPFRLLLTTFRFFMTGYLPLGFEFAAETTYPEQEGLTSGILNASAQETRVC</sequence>
<dbReference type="GO" id="GO:0015232">
    <property type="term" value="F:heme transmembrane transporter activity"/>
    <property type="evidence" value="ECO:0007669"/>
    <property type="project" value="TreeGrafter"/>
</dbReference>
<evidence type="ECO:0000313" key="6">
    <source>
        <dbReference type="Proteomes" id="UP000784294"/>
    </source>
</evidence>
<evidence type="ECO:0000313" key="5">
    <source>
        <dbReference type="EMBL" id="VEL33968.1"/>
    </source>
</evidence>
<proteinExistence type="predicted"/>
<comment type="subcellular location">
    <subcellularLocation>
        <location evidence="1">Membrane</location>
        <topology evidence="1">Multi-pass membrane protein</topology>
    </subcellularLocation>
</comment>
<dbReference type="GO" id="GO:0097037">
    <property type="term" value="P:heme export"/>
    <property type="evidence" value="ECO:0007669"/>
    <property type="project" value="TreeGrafter"/>
</dbReference>
<keyword evidence="2" id="KW-0812">Transmembrane</keyword>
<dbReference type="GO" id="GO:0020037">
    <property type="term" value="F:heme binding"/>
    <property type="evidence" value="ECO:0007669"/>
    <property type="project" value="TreeGrafter"/>
</dbReference>
<comment type="caution">
    <text evidence="5">The sequence shown here is derived from an EMBL/GenBank/DDBJ whole genome shotgun (WGS) entry which is preliminary data.</text>
</comment>
<evidence type="ECO:0000256" key="4">
    <source>
        <dbReference type="ARBA" id="ARBA00023136"/>
    </source>
</evidence>
<dbReference type="InterPro" id="IPR049680">
    <property type="entry name" value="FLVCR1-2_SLC49-like"/>
</dbReference>
<gene>
    <name evidence="5" type="ORF">PXEA_LOCUS27408</name>
</gene>